<dbReference type="Proteomes" id="UP000192674">
    <property type="component" value="Unassembled WGS sequence"/>
</dbReference>
<keyword evidence="5" id="KW-0813">Transport</keyword>
<dbReference type="PROSITE" id="PS50928">
    <property type="entry name" value="ABC_TM1"/>
    <property type="match status" value="1"/>
</dbReference>
<dbReference type="PANTHER" id="PTHR43759">
    <property type="entry name" value="TREHALOSE TRANSPORT SYSTEM PERMEASE PROTEIN SUGA"/>
    <property type="match status" value="1"/>
</dbReference>
<keyword evidence="4 5" id="KW-0472">Membrane</keyword>
<feature type="transmembrane region" description="Helical" evidence="5">
    <location>
        <begin position="20"/>
        <end position="39"/>
    </location>
</feature>
<comment type="similarity">
    <text evidence="5">Belongs to the binding-protein-dependent transport system permease family.</text>
</comment>
<evidence type="ECO:0000256" key="2">
    <source>
        <dbReference type="ARBA" id="ARBA00022692"/>
    </source>
</evidence>
<protein>
    <submittedName>
        <fullName evidence="7">Multiple sugar transport system permease protein</fullName>
    </submittedName>
</protein>
<dbReference type="Pfam" id="PF00528">
    <property type="entry name" value="BPD_transp_1"/>
    <property type="match status" value="1"/>
</dbReference>
<dbReference type="InterPro" id="IPR000515">
    <property type="entry name" value="MetI-like"/>
</dbReference>
<evidence type="ECO:0000256" key="3">
    <source>
        <dbReference type="ARBA" id="ARBA00022989"/>
    </source>
</evidence>
<feature type="transmembrane region" description="Helical" evidence="5">
    <location>
        <begin position="213"/>
        <end position="235"/>
    </location>
</feature>
<evidence type="ECO:0000313" key="7">
    <source>
        <dbReference type="EMBL" id="SMC67509.1"/>
    </source>
</evidence>
<evidence type="ECO:0000256" key="4">
    <source>
        <dbReference type="ARBA" id="ARBA00023136"/>
    </source>
</evidence>
<keyword evidence="3 5" id="KW-1133">Transmembrane helix</keyword>
<dbReference type="RefSeq" id="WP_235038466.1">
    <property type="nucleotide sequence ID" value="NZ_FWXV01000001.1"/>
</dbReference>
<accession>A0A1W2B3J3</accession>
<dbReference type="EMBL" id="FWXV01000001">
    <property type="protein sequence ID" value="SMC67509.1"/>
    <property type="molecule type" value="Genomic_DNA"/>
</dbReference>
<gene>
    <name evidence="7" type="ORF">SAMN05661093_01426</name>
</gene>
<feature type="transmembrane region" description="Helical" evidence="5">
    <location>
        <begin position="274"/>
        <end position="297"/>
    </location>
</feature>
<proteinExistence type="inferred from homology"/>
<evidence type="ECO:0000256" key="1">
    <source>
        <dbReference type="ARBA" id="ARBA00004141"/>
    </source>
</evidence>
<dbReference type="PANTHER" id="PTHR43759:SF1">
    <property type="entry name" value="GLUCOSE IMPORT SYSTEM PERMEASE PROTEIN GLCT"/>
    <property type="match status" value="1"/>
</dbReference>
<keyword evidence="2 5" id="KW-0812">Transmembrane</keyword>
<feature type="domain" description="ABC transmembrane type-1" evidence="6">
    <location>
        <begin position="87"/>
        <end position="292"/>
    </location>
</feature>
<dbReference type="Gene3D" id="1.10.3720.10">
    <property type="entry name" value="MetI-like"/>
    <property type="match status" value="1"/>
</dbReference>
<evidence type="ECO:0000313" key="8">
    <source>
        <dbReference type="Proteomes" id="UP000192674"/>
    </source>
</evidence>
<organism evidence="7 8">
    <name type="scientific">Kibdelosporangium aridum</name>
    <dbReference type="NCBI Taxonomy" id="2030"/>
    <lineage>
        <taxon>Bacteria</taxon>
        <taxon>Bacillati</taxon>
        <taxon>Actinomycetota</taxon>
        <taxon>Actinomycetes</taxon>
        <taxon>Pseudonocardiales</taxon>
        <taxon>Pseudonocardiaceae</taxon>
        <taxon>Kibdelosporangium</taxon>
    </lineage>
</organism>
<name>A0A1W2B3J3_KIBAR</name>
<feature type="transmembrane region" description="Helical" evidence="5">
    <location>
        <begin position="92"/>
        <end position="112"/>
    </location>
</feature>
<dbReference type="CDD" id="cd06261">
    <property type="entry name" value="TM_PBP2"/>
    <property type="match status" value="1"/>
</dbReference>
<keyword evidence="7" id="KW-0762">Sugar transport</keyword>
<feature type="transmembrane region" description="Helical" evidence="5">
    <location>
        <begin position="170"/>
        <end position="192"/>
    </location>
</feature>
<comment type="subcellular location">
    <subcellularLocation>
        <location evidence="5">Cell membrane</location>
        <topology evidence="5">Multi-pass membrane protein</topology>
    </subcellularLocation>
    <subcellularLocation>
        <location evidence="1">Membrane</location>
        <topology evidence="1">Multi-pass membrane protein</topology>
    </subcellularLocation>
</comment>
<dbReference type="InterPro" id="IPR052730">
    <property type="entry name" value="Sugar_ABC_transporter"/>
</dbReference>
<evidence type="ECO:0000256" key="5">
    <source>
        <dbReference type="RuleBase" id="RU363032"/>
    </source>
</evidence>
<evidence type="ECO:0000259" key="6">
    <source>
        <dbReference type="PROSITE" id="PS50928"/>
    </source>
</evidence>
<dbReference type="InterPro" id="IPR035906">
    <property type="entry name" value="MetI-like_sf"/>
</dbReference>
<dbReference type="SUPFAM" id="SSF161098">
    <property type="entry name" value="MetI-like"/>
    <property type="match status" value="1"/>
</dbReference>
<dbReference type="GO" id="GO:0055085">
    <property type="term" value="P:transmembrane transport"/>
    <property type="evidence" value="ECO:0007669"/>
    <property type="project" value="InterPro"/>
</dbReference>
<dbReference type="AlphaFoldDB" id="A0A1W2B3J3"/>
<feature type="transmembrane region" description="Helical" evidence="5">
    <location>
        <begin position="124"/>
        <end position="144"/>
    </location>
</feature>
<keyword evidence="8" id="KW-1185">Reference proteome</keyword>
<dbReference type="GO" id="GO:0005886">
    <property type="term" value="C:plasma membrane"/>
    <property type="evidence" value="ECO:0007669"/>
    <property type="project" value="UniProtKB-SubCell"/>
</dbReference>
<sequence>MTTLSRRRGRAAGEAGRLAALLLSPTFIVLGLVVGYPLVAALRESLYQTGQTVDADGFVVQGEQFVGVDNYTAIFTGDAAGRFWNAFGNTTFFTVVTVAIEVIIGVAMALVMHQALRWRGMVRASILVPWAIPTAVSAILWKWIFQADGVANAIIGSQILWTTEGWHARFAVMIAETWKTAPFIGLLVLAGLQIIPKDIYEAARVDGVGPVRQFLSITLPLVRPVLVVAVLFRVLDSLRMFDLPFVLIGNRKESVETLTMLAWDEATNLRFGPAAAYAVVLFLYVAIAALVFVKLLGADVIGEARERTGKQPRKADPLVQPGVVHA</sequence>
<reference evidence="7 8" key="1">
    <citation type="submission" date="2017-04" db="EMBL/GenBank/DDBJ databases">
        <authorList>
            <person name="Afonso C.L."/>
            <person name="Miller P.J."/>
            <person name="Scott M.A."/>
            <person name="Spackman E."/>
            <person name="Goraichik I."/>
            <person name="Dimitrov K.M."/>
            <person name="Suarez D.L."/>
            <person name="Swayne D.E."/>
        </authorList>
    </citation>
    <scope>NUCLEOTIDE SEQUENCE [LARGE SCALE GENOMIC DNA]</scope>
    <source>
        <strain evidence="7 8">DSM 43828</strain>
    </source>
</reference>